<evidence type="ECO:0000259" key="12">
    <source>
        <dbReference type="PROSITE" id="PS51192"/>
    </source>
</evidence>
<evidence type="ECO:0000256" key="11">
    <source>
        <dbReference type="RuleBase" id="RU364115"/>
    </source>
</evidence>
<keyword evidence="6 11" id="KW-0680">Restriction system</keyword>
<dbReference type="GO" id="GO:0009035">
    <property type="term" value="F:type I site-specific deoxyribonuclease activity"/>
    <property type="evidence" value="ECO:0007669"/>
    <property type="project" value="UniProtKB-EC"/>
</dbReference>
<accession>A0A0P9GS00</accession>
<dbReference type="InterPro" id="IPR007409">
    <property type="entry name" value="Restrct_endonuc_type1_HsdR_N"/>
</dbReference>
<evidence type="ECO:0000256" key="7">
    <source>
        <dbReference type="ARBA" id="ARBA00022759"/>
    </source>
</evidence>
<evidence type="ECO:0000256" key="4">
    <source>
        <dbReference type="ARBA" id="ARBA00022722"/>
    </source>
</evidence>
<comment type="similarity">
    <text evidence="2 11">Belongs to the HsdR family.</text>
</comment>
<protein>
    <recommendedName>
        <fullName evidence="11">Type I restriction enzyme endonuclease subunit</fullName>
        <shortName evidence="11">R protein</shortName>
        <ecNumber evidence="11">3.1.21.3</ecNumber>
    </recommendedName>
    <alternativeName>
        <fullName evidence="11">Type-1 restriction enzyme R protein</fullName>
    </alternativeName>
</protein>
<dbReference type="NCBIfam" id="TIGR00348">
    <property type="entry name" value="hsdR"/>
    <property type="match status" value="1"/>
</dbReference>
<dbReference type="InterPro" id="IPR040980">
    <property type="entry name" value="SWI2_SNF2"/>
</dbReference>
<evidence type="ECO:0000256" key="6">
    <source>
        <dbReference type="ARBA" id="ARBA00022747"/>
    </source>
</evidence>
<dbReference type="CDD" id="cd22332">
    <property type="entry name" value="HsdR_N"/>
    <property type="match status" value="1"/>
</dbReference>
<dbReference type="EC" id="3.1.21.3" evidence="11"/>
<dbReference type="InterPro" id="IPR021810">
    <property type="entry name" value="T1RH-like_C"/>
</dbReference>
<evidence type="ECO:0000313" key="13">
    <source>
        <dbReference type="EMBL" id="KPV43825.1"/>
    </source>
</evidence>
<feature type="domain" description="Helicase ATP-binding" evidence="12">
    <location>
        <begin position="275"/>
        <end position="444"/>
    </location>
</feature>
<sequence>MAKLYESDFEETTIERLKILGYEHLPAHEIYTRTDLSEVVLLDRLHKFLSQRYPGLPTSDVASQLTTVDGLTLYQRNQRFHEVLVKGIDFAHEVNGSTEYTHVTPVDWEHPESNDFVIVNQLPIQGRMARRPDMIVYVNGIPLVIFELKSPYKEAATVEDAYTQITNYMTDISQLFNYTAFCVVSDGGQTYHGMPGASLEYFAAWKSIDGRTVDNNIANSMRTMIEGLFPKDRLLAYIHDFIVFMDDGRKTIKIGAKYHQFFGVRFAVQEAIRATRPDGDRKIGVIWHTQGSGKSISMLFFSGILSRHPELGNPTIVVQVDRADLDEQLYKTFVAGKSLVGHVHQASSAEELRQFLKNESGQIVFSTIEKFRLKESESRHPVLSERRNVIVIADEAHRTQYQDDGFAGHLKTALPNASFIGFTGTPISFADRDTEGVFGNIIHTYDMLQSVEDHATVPIYYEPRLIPLDLQNTNIDEDYQAIIQSAESGSEIDRNRAKWAALERVVGTQRRLETLAKDIIEHFSEKASPQDKAMIVCMSREICVALYDELRKVSGCPQVEVIMIGDVSKDPKAWREVQSGSQYAHIKTNEEKEEVKANLKDPDHPLKFVIVRDMWLTGFDAPPVSILYVDKPMKGHNLMQAIARVNRVFPNKAGGIVVDFIGIADALKEATKRYTGGGGRGKPAFEIDRAVELFTTALTEVRAFFPTGMDVTDWRGLPKVERDDWIANRVNELFGEKQEDFLKAQLRLEKAHQLVRHLDQVIPFANEVLLYEILKVQIRKLSGGNEGPRPGTGKKPLEEQLKSLVDESLAAREAIDLFKVAGLERPDLSILDDAFLAGLEKKKHVDLRLKLLQKLLEDKIAVVFRQNHAMSQTLKELLEKTIRDYHTRVIQAADVLQAMIELKKRLEEETKLRENLGLSEEEVAFYNVISQMRSDAFSNEFIADLIHKVVRAMKTKFQPDWTSPHRQNVMSSVTLSVKKVLLDARVSAEQLSFLTKAIVEQAKEQYKNWPLDA</sequence>
<dbReference type="CDD" id="cd18800">
    <property type="entry name" value="SF2_C_EcoR124I-like"/>
    <property type="match status" value="1"/>
</dbReference>
<comment type="catalytic activity">
    <reaction evidence="1 11">
        <text>Endonucleolytic cleavage of DNA to give random double-stranded fragments with terminal 5'-phosphates, ATP is simultaneously hydrolyzed.</text>
        <dbReference type="EC" id="3.1.21.3"/>
    </reaction>
</comment>
<reference evidence="13 14" key="1">
    <citation type="submission" date="2015-09" db="EMBL/GenBank/DDBJ databases">
        <title>Draft genome sequence of Alicyclobacillus ferrooxydans DSM 22381.</title>
        <authorList>
            <person name="Hemp J."/>
        </authorList>
    </citation>
    <scope>NUCLEOTIDE SEQUENCE [LARGE SCALE GENOMIC DNA]</scope>
    <source>
        <strain evidence="13 14">TC-34</strain>
    </source>
</reference>
<dbReference type="EMBL" id="LJCO01000045">
    <property type="protein sequence ID" value="KPV43825.1"/>
    <property type="molecule type" value="Genomic_DNA"/>
</dbReference>
<evidence type="ECO:0000256" key="5">
    <source>
        <dbReference type="ARBA" id="ARBA00022741"/>
    </source>
</evidence>
<dbReference type="GO" id="GO:0005524">
    <property type="term" value="F:ATP binding"/>
    <property type="evidence" value="ECO:0007669"/>
    <property type="project" value="UniProtKB-KW"/>
</dbReference>
<evidence type="ECO:0000256" key="1">
    <source>
        <dbReference type="ARBA" id="ARBA00000851"/>
    </source>
</evidence>
<dbReference type="GO" id="GO:0003677">
    <property type="term" value="F:DNA binding"/>
    <property type="evidence" value="ECO:0007669"/>
    <property type="project" value="UniProtKB-KW"/>
</dbReference>
<dbReference type="CDD" id="cd18030">
    <property type="entry name" value="DEXHc_RE_I_HsdR"/>
    <property type="match status" value="1"/>
</dbReference>
<keyword evidence="8 11" id="KW-0378">Hydrolase</keyword>
<keyword evidence="14" id="KW-1185">Reference proteome</keyword>
<dbReference type="SMART" id="SM00487">
    <property type="entry name" value="DEXDc"/>
    <property type="match status" value="1"/>
</dbReference>
<keyword evidence="5 11" id="KW-0547">Nucleotide-binding</keyword>
<dbReference type="Proteomes" id="UP000050482">
    <property type="component" value="Unassembled WGS sequence"/>
</dbReference>
<evidence type="ECO:0000256" key="8">
    <source>
        <dbReference type="ARBA" id="ARBA00022801"/>
    </source>
</evidence>
<evidence type="ECO:0000256" key="3">
    <source>
        <dbReference type="ARBA" id="ARBA00011296"/>
    </source>
</evidence>
<comment type="subunit">
    <text evidence="3 11">The type I restriction/modification system is composed of three polypeptides R, M and S.</text>
</comment>
<dbReference type="RefSeq" id="WP_054969141.1">
    <property type="nucleotide sequence ID" value="NZ_LJCO01000045.1"/>
</dbReference>
<evidence type="ECO:0000313" key="14">
    <source>
        <dbReference type="Proteomes" id="UP000050482"/>
    </source>
</evidence>
<name>A0A0P9GS00_9BACL</name>
<keyword evidence="4" id="KW-0540">Nuclease</keyword>
<evidence type="ECO:0000256" key="2">
    <source>
        <dbReference type="ARBA" id="ARBA00008598"/>
    </source>
</evidence>
<organism evidence="13 14">
    <name type="scientific">Alicyclobacillus ferrooxydans</name>
    <dbReference type="NCBI Taxonomy" id="471514"/>
    <lineage>
        <taxon>Bacteria</taxon>
        <taxon>Bacillati</taxon>
        <taxon>Bacillota</taxon>
        <taxon>Bacilli</taxon>
        <taxon>Bacillales</taxon>
        <taxon>Alicyclobacillaceae</taxon>
        <taxon>Alicyclobacillus</taxon>
    </lineage>
</organism>
<dbReference type="InterPro" id="IPR004473">
    <property type="entry name" value="Restrct_endonuc_typeI_HsdR"/>
</dbReference>
<proteinExistence type="inferred from homology"/>
<dbReference type="InterPro" id="IPR055180">
    <property type="entry name" value="HsdR_RecA-like_helicase_dom_2"/>
</dbReference>
<dbReference type="Pfam" id="PF04313">
    <property type="entry name" value="HSDR_N"/>
    <property type="match status" value="1"/>
</dbReference>
<dbReference type="Pfam" id="PF11867">
    <property type="entry name" value="T1RH-like_C"/>
    <property type="match status" value="1"/>
</dbReference>
<dbReference type="PATRIC" id="fig|471514.4.peg.5197"/>
<dbReference type="Gene3D" id="3.90.1570.50">
    <property type="match status" value="1"/>
</dbReference>
<dbReference type="STRING" id="471514.AN477_10660"/>
<evidence type="ECO:0000256" key="10">
    <source>
        <dbReference type="ARBA" id="ARBA00023125"/>
    </source>
</evidence>
<comment type="function">
    <text evidence="11">Subunit R is required for both nuclease and ATPase activities, but not for modification.</text>
</comment>
<dbReference type="InterPro" id="IPR027417">
    <property type="entry name" value="P-loop_NTPase"/>
</dbReference>
<dbReference type="InterPro" id="IPR014001">
    <property type="entry name" value="Helicase_ATP-bd"/>
</dbReference>
<comment type="caution">
    <text evidence="13">The sequence shown here is derived from an EMBL/GenBank/DDBJ whole genome shotgun (WGS) entry which is preliminary data.</text>
</comment>
<dbReference type="PANTHER" id="PTHR30195:SF15">
    <property type="entry name" value="TYPE I RESTRICTION ENZYME HINDI ENDONUCLEASE SUBUNIT"/>
    <property type="match status" value="1"/>
</dbReference>
<dbReference type="AlphaFoldDB" id="A0A0P9GS00"/>
<keyword evidence="9 11" id="KW-0067">ATP-binding</keyword>
<dbReference type="OrthoDB" id="9758243at2"/>
<dbReference type="InterPro" id="IPR051268">
    <property type="entry name" value="Type-I_R_enzyme_R_subunit"/>
</dbReference>
<dbReference type="PANTHER" id="PTHR30195">
    <property type="entry name" value="TYPE I SITE-SPECIFIC DEOXYRIBONUCLEASE PROTEIN SUBUNIT M AND R"/>
    <property type="match status" value="1"/>
</dbReference>
<dbReference type="SUPFAM" id="SSF52540">
    <property type="entry name" value="P-loop containing nucleoside triphosphate hydrolases"/>
    <property type="match status" value="2"/>
</dbReference>
<dbReference type="PROSITE" id="PS51192">
    <property type="entry name" value="HELICASE_ATP_BIND_1"/>
    <property type="match status" value="1"/>
</dbReference>
<keyword evidence="10 11" id="KW-0238">DNA-binding</keyword>
<evidence type="ECO:0000256" key="9">
    <source>
        <dbReference type="ARBA" id="ARBA00022840"/>
    </source>
</evidence>
<dbReference type="Gene3D" id="3.40.50.300">
    <property type="entry name" value="P-loop containing nucleotide triphosphate hydrolases"/>
    <property type="match status" value="3"/>
</dbReference>
<dbReference type="GO" id="GO:0009307">
    <property type="term" value="P:DNA restriction-modification system"/>
    <property type="evidence" value="ECO:0007669"/>
    <property type="project" value="UniProtKB-KW"/>
</dbReference>
<keyword evidence="7" id="KW-0255">Endonuclease</keyword>
<gene>
    <name evidence="13" type="ORF">AN477_10660</name>
</gene>
<dbReference type="Pfam" id="PF18766">
    <property type="entry name" value="SWI2_SNF2"/>
    <property type="match status" value="1"/>
</dbReference>
<dbReference type="Pfam" id="PF22679">
    <property type="entry name" value="T1R_D3-like"/>
    <property type="match status" value="1"/>
</dbReference>